<feature type="transmembrane region" description="Helical" evidence="1">
    <location>
        <begin position="24"/>
        <end position="46"/>
    </location>
</feature>
<keyword evidence="1" id="KW-0472">Membrane</keyword>
<reference evidence="2 3" key="1">
    <citation type="submission" date="2018-11" db="EMBL/GenBank/DDBJ databases">
        <title>Genome sequence of strain 7197.</title>
        <authorList>
            <person name="Gao J."/>
            <person name="Sun J."/>
        </authorList>
    </citation>
    <scope>NUCLEOTIDE SEQUENCE [LARGE SCALE GENOMIC DNA]</scope>
    <source>
        <strain evidence="2 3">7197</strain>
    </source>
</reference>
<feature type="transmembrane region" description="Helical" evidence="1">
    <location>
        <begin position="82"/>
        <end position="101"/>
    </location>
</feature>
<sequence>MQTNKTITGRKEFENMNSFSSSEIFGTAVFTLILAAIAFIVIRGMPKMNGAIAALRKRTLIWTQVALVLTVLQLNFKAGDWRFSIILGLIVLFTGSIWLAARHYDLRLSAAERAGDSVQAGPKE</sequence>
<protein>
    <submittedName>
        <fullName evidence="2">Uncharacterized protein</fullName>
    </submittedName>
</protein>
<dbReference type="AlphaFoldDB" id="A0A3N9P5D8"/>
<organism evidence="2 3">
    <name type="scientific">Paenibacillus rhizophilus</name>
    <dbReference type="NCBI Taxonomy" id="1850366"/>
    <lineage>
        <taxon>Bacteria</taxon>
        <taxon>Bacillati</taxon>
        <taxon>Bacillota</taxon>
        <taxon>Bacilli</taxon>
        <taxon>Bacillales</taxon>
        <taxon>Paenibacillaceae</taxon>
        <taxon>Paenibacillus</taxon>
    </lineage>
</organism>
<comment type="caution">
    <text evidence="2">The sequence shown here is derived from an EMBL/GenBank/DDBJ whole genome shotgun (WGS) entry which is preliminary data.</text>
</comment>
<dbReference type="Proteomes" id="UP000282529">
    <property type="component" value="Unassembled WGS sequence"/>
</dbReference>
<evidence type="ECO:0000256" key="1">
    <source>
        <dbReference type="SAM" id="Phobius"/>
    </source>
</evidence>
<evidence type="ECO:0000313" key="2">
    <source>
        <dbReference type="EMBL" id="RQW10284.1"/>
    </source>
</evidence>
<evidence type="ECO:0000313" key="3">
    <source>
        <dbReference type="Proteomes" id="UP000282529"/>
    </source>
</evidence>
<keyword evidence="1" id="KW-0812">Transmembrane</keyword>
<keyword evidence="3" id="KW-1185">Reference proteome</keyword>
<name>A0A3N9P5D8_9BACL</name>
<proteinExistence type="predicted"/>
<keyword evidence="1" id="KW-1133">Transmembrane helix</keyword>
<accession>A0A3N9P5D8</accession>
<gene>
    <name evidence="2" type="ORF">EH198_15745</name>
</gene>
<dbReference type="EMBL" id="RQPI01000009">
    <property type="protein sequence ID" value="RQW10284.1"/>
    <property type="molecule type" value="Genomic_DNA"/>
</dbReference>